<proteinExistence type="predicted"/>
<name>A0A858RMX3_9BACT</name>
<keyword evidence="4" id="KW-1185">Reference proteome</keyword>
<evidence type="ECO:0000313" key="4">
    <source>
        <dbReference type="Proteomes" id="UP000501812"/>
    </source>
</evidence>
<dbReference type="EMBL" id="CP051774">
    <property type="protein sequence ID" value="QJE97520.1"/>
    <property type="molecule type" value="Genomic_DNA"/>
</dbReference>
<dbReference type="RefSeq" id="WP_169455943.1">
    <property type="nucleotide sequence ID" value="NZ_CP051774.1"/>
</dbReference>
<dbReference type="InterPro" id="IPR002508">
    <property type="entry name" value="MurNAc-LAA_cat"/>
</dbReference>
<dbReference type="Proteomes" id="UP000501812">
    <property type="component" value="Chromosome"/>
</dbReference>
<reference evidence="3 4" key="1">
    <citation type="submission" date="2020-04" db="EMBL/GenBank/DDBJ databases">
        <title>Luteolibacter sp. G-1-1-1 isolated from soil.</title>
        <authorList>
            <person name="Dahal R.H."/>
        </authorList>
    </citation>
    <scope>NUCLEOTIDE SEQUENCE [LARGE SCALE GENOMIC DNA]</scope>
    <source>
        <strain evidence="3 4">G-1-1-1</strain>
    </source>
</reference>
<feature type="transmembrane region" description="Helical" evidence="1">
    <location>
        <begin position="6"/>
        <end position="23"/>
    </location>
</feature>
<dbReference type="Pfam" id="PF01520">
    <property type="entry name" value="Amidase_3"/>
    <property type="match status" value="1"/>
</dbReference>
<gene>
    <name evidence="3" type="ORF">HHL09_17590</name>
</gene>
<keyword evidence="1" id="KW-0812">Transmembrane</keyword>
<organism evidence="3 4">
    <name type="scientific">Luteolibacter luteus</name>
    <dbReference type="NCBI Taxonomy" id="2728835"/>
    <lineage>
        <taxon>Bacteria</taxon>
        <taxon>Pseudomonadati</taxon>
        <taxon>Verrucomicrobiota</taxon>
        <taxon>Verrucomicrobiia</taxon>
        <taxon>Verrucomicrobiales</taxon>
        <taxon>Verrucomicrobiaceae</taxon>
        <taxon>Luteolibacter</taxon>
    </lineage>
</organism>
<feature type="domain" description="MurNAc-LAA" evidence="2">
    <location>
        <begin position="143"/>
        <end position="264"/>
    </location>
</feature>
<dbReference type="GO" id="GO:0009253">
    <property type="term" value="P:peptidoglycan catabolic process"/>
    <property type="evidence" value="ECO:0007669"/>
    <property type="project" value="InterPro"/>
</dbReference>
<keyword evidence="1" id="KW-0472">Membrane</keyword>
<dbReference type="GO" id="GO:0008745">
    <property type="term" value="F:N-acetylmuramoyl-L-alanine amidase activity"/>
    <property type="evidence" value="ECO:0007669"/>
    <property type="project" value="InterPro"/>
</dbReference>
<accession>A0A858RMX3</accession>
<dbReference type="Gene3D" id="3.40.630.40">
    <property type="entry name" value="Zn-dependent exopeptidases"/>
    <property type="match status" value="1"/>
</dbReference>
<dbReference type="SUPFAM" id="SSF53187">
    <property type="entry name" value="Zn-dependent exopeptidases"/>
    <property type="match status" value="1"/>
</dbReference>
<protein>
    <recommendedName>
        <fullName evidence="2">MurNAc-LAA domain-containing protein</fullName>
    </recommendedName>
</protein>
<dbReference type="AlphaFoldDB" id="A0A858RMX3"/>
<evidence type="ECO:0000259" key="2">
    <source>
        <dbReference type="Pfam" id="PF01520"/>
    </source>
</evidence>
<keyword evidence="1" id="KW-1133">Transmembrane helix</keyword>
<evidence type="ECO:0000313" key="3">
    <source>
        <dbReference type="EMBL" id="QJE97520.1"/>
    </source>
</evidence>
<dbReference type="KEGG" id="luo:HHL09_17590"/>
<evidence type="ECO:0000256" key="1">
    <source>
        <dbReference type="SAM" id="Phobius"/>
    </source>
</evidence>
<sequence length="425" mass="47281">MTPRTLPLWIVGILGLAAAIVWLKQPSIPPSPAPAPEDPSPAPAHSLSDLAGTPDWLALNGFQSTISRGDFLRQMDGIFTVSPAWRDWFEVGTQDVKIVTSPGQELRLRFSPEGLESAPPRYWRPVSSLPAAPADRPLEGIRIAIDPGHIGGRWGKMEERWFQIAGNQPVQEGDMTLQVALLLKPQLERLGATVTMVRDKTEPVTTIRPEMLRDEARHSTSGGDIAKLAERLFYRTAEIRARAKLVNETIKPDIVLCLHFNADAWGDPSNPTLVPANHFHMILNGGYTDGEVALEDQRHDLLTKLLEGVHGEETGLATYAAAAFVEKTGMPPYIYNPEAKNSRNVDGNPYLWARNLLANRIYRCPVVYFEPYVMNSLEDHARIQAGDYEGTREIAGKQYPAILREYADTVALGLERYYRAKRAAF</sequence>